<organism evidence="3 4">
    <name type="scientific">Oxytricha trifallax</name>
    <dbReference type="NCBI Taxonomy" id="1172189"/>
    <lineage>
        <taxon>Eukaryota</taxon>
        <taxon>Sar</taxon>
        <taxon>Alveolata</taxon>
        <taxon>Ciliophora</taxon>
        <taxon>Intramacronucleata</taxon>
        <taxon>Spirotrichea</taxon>
        <taxon>Stichotrichia</taxon>
        <taxon>Sporadotrichida</taxon>
        <taxon>Oxytrichidae</taxon>
        <taxon>Oxytrichinae</taxon>
        <taxon>Oxytricha</taxon>
    </lineage>
</organism>
<dbReference type="InterPro" id="IPR001257">
    <property type="entry name" value="Parvovirus_NS1_helicase"/>
</dbReference>
<keyword evidence="4" id="KW-1185">Reference proteome</keyword>
<dbReference type="InterPro" id="IPR027417">
    <property type="entry name" value="P-loop_NTPase"/>
</dbReference>
<gene>
    <name evidence="3" type="ORF">OXYTRIMIC_747</name>
</gene>
<comment type="caution">
    <text evidence="3">The sequence shown here is derived from an EMBL/GenBank/DDBJ whole genome shotgun (WGS) entry which is preliminary data.</text>
</comment>
<dbReference type="AlphaFoldDB" id="A0A073I0Y4"/>
<dbReference type="Pfam" id="PF01057">
    <property type="entry name" value="Parvo_NS1"/>
    <property type="match status" value="1"/>
</dbReference>
<dbReference type="GO" id="GO:0019079">
    <property type="term" value="P:viral genome replication"/>
    <property type="evidence" value="ECO:0007669"/>
    <property type="project" value="InterPro"/>
</dbReference>
<evidence type="ECO:0000259" key="2">
    <source>
        <dbReference type="Pfam" id="PF01057"/>
    </source>
</evidence>
<dbReference type="Proteomes" id="UP000053232">
    <property type="component" value="Unassembled WGS sequence"/>
</dbReference>
<keyword evidence="1" id="KW-0175">Coiled coil</keyword>
<evidence type="ECO:0000313" key="4">
    <source>
        <dbReference type="Proteomes" id="UP000053232"/>
    </source>
</evidence>
<sequence length="469" mass="55287">MVLKMNKKISEANIKYMEMKQQLKQKSQQKSNERQIIVFAIKTEEERQMHSQVEEAVSKKTSRFSHALIFRSTTDDNIVQQYLSIHVKQNGIGLTKNYFSKQDYLGYKALKSLPLSFTQIGQVMLKKLYEMNGSLTLDCGDMQNFQEFLAFAKVQTKSEEIKSQSSRSSSQSQRRISDQYKELVRSQQVSTVEDMYRMYQDDSEMCDQIVKNHKLLFTYQGYEQKLQSKTEPQQTKFQSLYSFLQRFDTQSQNFIRLDQSQLMKMLYFDVVDKLYRVIFRKCPDKVNVIWFFGEPNTGKTTLAKHIRKIFITEDFRILNRSFCMDSSTSQQQPQLVVIDEIKRDIFYDIDKIDDLKRFFEGEGFPVNLKQKAPVVRFQKCQKLAISNQFPFSQMSSLDKKSFETRMLTAEFTEEMMREDEKFPFGEVELALYFRQRLINDGDAELMLDEETVIDSTQVGANDIQPKKKK</sequence>
<evidence type="ECO:0000313" key="3">
    <source>
        <dbReference type="EMBL" id="KEJ83101.1"/>
    </source>
</evidence>
<dbReference type="Gene3D" id="3.40.50.300">
    <property type="entry name" value="P-loop containing nucleotide triphosphate hydrolases"/>
    <property type="match status" value="1"/>
</dbReference>
<accession>A0A073I0Y4</accession>
<protein>
    <recommendedName>
        <fullName evidence="2">Parvovirus non-structural protein 1 helicase domain-containing protein</fullName>
    </recommendedName>
</protein>
<evidence type="ECO:0000256" key="1">
    <source>
        <dbReference type="SAM" id="Coils"/>
    </source>
</evidence>
<reference evidence="4" key="1">
    <citation type="journal article" date="2014" name="Cell">
        <title>The Architecture of a Scrambled Genome Reveals Massive Levels of Genomic Rearrangement during Development.</title>
        <authorList>
            <person name="Chen X."/>
            <person name="Bracht J.R."/>
            <person name="Goldman A.D."/>
            <person name="Dolzhenko E."/>
            <person name="Clay D.M."/>
            <person name="Swart E.C."/>
            <person name="Perlman D.H."/>
            <person name="Doak T.G."/>
            <person name="Stuart A."/>
            <person name="Amemiya C.T."/>
            <person name="Sebra R.P."/>
            <person name="Landweber L.F."/>
        </authorList>
    </citation>
    <scope>NUCLEOTIDE SEQUENCE [LARGE SCALE GENOMIC DNA]</scope>
    <source>
        <strain evidence="4">JRB310</strain>
    </source>
</reference>
<name>A0A073I0Y4_9SPIT</name>
<feature type="domain" description="Parvovirus non-structural protein 1 helicase" evidence="2">
    <location>
        <begin position="279"/>
        <end position="320"/>
    </location>
</feature>
<feature type="coiled-coil region" evidence="1">
    <location>
        <begin position="2"/>
        <end position="29"/>
    </location>
</feature>
<proteinExistence type="predicted"/>
<dbReference type="EMBL" id="ARYC01000439">
    <property type="protein sequence ID" value="KEJ83101.1"/>
    <property type="molecule type" value="Genomic_DNA"/>
</dbReference>
<dbReference type="SUPFAM" id="SSF52540">
    <property type="entry name" value="P-loop containing nucleoside triphosphate hydrolases"/>
    <property type="match status" value="1"/>
</dbReference>